<dbReference type="RefSeq" id="WP_262064736.1">
    <property type="nucleotide sequence ID" value="NZ_JAMXOD010000001.1"/>
</dbReference>
<keyword evidence="2" id="KW-1185">Reference proteome</keyword>
<comment type="caution">
    <text evidence="1">The sequence shown here is derived from an EMBL/GenBank/DDBJ whole genome shotgun (WGS) entry which is preliminary data.</text>
</comment>
<name>A0ABT1E530_9FIRM</name>
<evidence type="ECO:0000313" key="1">
    <source>
        <dbReference type="EMBL" id="MCP1100951.1"/>
    </source>
</evidence>
<dbReference type="InterPro" id="IPR025466">
    <property type="entry name" value="DUF4317"/>
</dbReference>
<organism evidence="1 2">
    <name type="scientific">Aequitasia blattaphilus</name>
    <dbReference type="NCBI Taxonomy" id="2949332"/>
    <lineage>
        <taxon>Bacteria</taxon>
        <taxon>Bacillati</taxon>
        <taxon>Bacillota</taxon>
        <taxon>Clostridia</taxon>
        <taxon>Lachnospirales</taxon>
        <taxon>Lachnospiraceae</taxon>
        <taxon>Aequitasia</taxon>
    </lineage>
</organism>
<sequence length="196" mass="22695">MKKGRKINREDMLELTRRMTTTRNCFTRIAGAYFDEEGYIDGTFNTSFLKLSPKEKNKNLEIAKAIPFSETNVQLIGYQFEKEDEKTGSLWQMLMALKECELKNDGLLDVFYEVMGERYSLKGPFAIYLFYGNYDVPMKAKDGERLDESEEVYSFIICGICPFHGDYELDPPKKGFLFPAFVDRSSDIHGIGIYKE</sequence>
<accession>A0ABT1E530</accession>
<proteinExistence type="predicted"/>
<evidence type="ECO:0000313" key="2">
    <source>
        <dbReference type="Proteomes" id="UP001523566"/>
    </source>
</evidence>
<dbReference type="Proteomes" id="UP001523566">
    <property type="component" value="Unassembled WGS sequence"/>
</dbReference>
<protein>
    <submittedName>
        <fullName evidence="1">DUF4317 domain-containing protein</fullName>
    </submittedName>
</protein>
<dbReference type="EMBL" id="JAMZFW010000001">
    <property type="protein sequence ID" value="MCP1100951.1"/>
    <property type="molecule type" value="Genomic_DNA"/>
</dbReference>
<reference evidence="1 2" key="1">
    <citation type="journal article" date="2022" name="Genome Biol. Evol.">
        <title>Host diet, physiology and behaviors set the stage for Lachnospiraceae cladogenesis.</title>
        <authorList>
            <person name="Vera-Ponce De Leon A."/>
            <person name="Schneider M."/>
            <person name="Jahnes B.C."/>
            <person name="Sadowski V."/>
            <person name="Camuy-Velez L.A."/>
            <person name="Duan J."/>
            <person name="Sabree Z.L."/>
        </authorList>
    </citation>
    <scope>NUCLEOTIDE SEQUENCE [LARGE SCALE GENOMIC DNA]</scope>
    <source>
        <strain evidence="1 2">PAL113</strain>
    </source>
</reference>
<dbReference type="Pfam" id="PF14199">
    <property type="entry name" value="DUF4317"/>
    <property type="match status" value="1"/>
</dbReference>
<gene>
    <name evidence="1" type="ORF">NK125_00815</name>
</gene>